<keyword evidence="3 4" id="KW-0501">Molybdenum cofactor biosynthesis</keyword>
<evidence type="ECO:0000256" key="4">
    <source>
        <dbReference type="HAMAP-Rule" id="MF_03052"/>
    </source>
</evidence>
<dbReference type="UniPathway" id="UPA00344"/>
<comment type="subcellular location">
    <subcellularLocation>
        <location evidence="4">Cytoplasm</location>
    </subcellularLocation>
</comment>
<evidence type="ECO:0000313" key="5">
    <source>
        <dbReference type="EMBL" id="CDF39641.1"/>
    </source>
</evidence>
<dbReference type="EC" id="2.8.1.12" evidence="4"/>
<keyword evidence="2 4" id="KW-0808">Transferase</keyword>
<name>R7QQ85_CHOCR</name>
<dbReference type="EMBL" id="HG002060">
    <property type="protein sequence ID" value="CDF39641.1"/>
    <property type="molecule type" value="Genomic_DNA"/>
</dbReference>
<comment type="subunit">
    <text evidence="4">Heterotetramer; composed of 2 small (MOCS2A) and 2 large (MOCS2B) subunits.</text>
</comment>
<dbReference type="InterPro" id="IPR036563">
    <property type="entry name" value="MoaE_sf"/>
</dbReference>
<accession>R7QQ85</accession>
<proteinExistence type="inferred from homology"/>
<evidence type="ECO:0000256" key="2">
    <source>
        <dbReference type="ARBA" id="ARBA00022679"/>
    </source>
</evidence>
<sequence>MSSPSSRQLAAVDANESDDTVKLVSVPLSVEEASNVVSSPHAGGTSIFVGTTRDTFEGKGVISLEYEAYDAMAVKEMQAVCRATRLKWPHVIKLAIFHRTGLVRVGEASVITAASSPHRRDAIDACHFLIDELKATVPIWKKELYDDGSAWKANKEFQHARK</sequence>
<evidence type="ECO:0000313" key="6">
    <source>
        <dbReference type="Proteomes" id="UP000012073"/>
    </source>
</evidence>
<comment type="catalytic activity">
    <reaction evidence="4">
        <text>2 [molybdopterin-synthase sulfur-carrier protein]-C-terminal-Gly-aminoethanethioate + cyclic pyranopterin phosphate + H2O = molybdopterin + 2 [molybdopterin-synthase sulfur-carrier protein]-C-terminal Gly-Gly + 2 H(+)</text>
        <dbReference type="Rhea" id="RHEA:26333"/>
        <dbReference type="Rhea" id="RHEA-COMP:12202"/>
        <dbReference type="Rhea" id="RHEA-COMP:19907"/>
        <dbReference type="ChEBI" id="CHEBI:15377"/>
        <dbReference type="ChEBI" id="CHEBI:15378"/>
        <dbReference type="ChEBI" id="CHEBI:58698"/>
        <dbReference type="ChEBI" id="CHEBI:59648"/>
        <dbReference type="ChEBI" id="CHEBI:90778"/>
        <dbReference type="ChEBI" id="CHEBI:232372"/>
        <dbReference type="EC" id="2.8.1.12"/>
    </reaction>
</comment>
<dbReference type="InterPro" id="IPR028888">
    <property type="entry name" value="MOCS2B_euk"/>
</dbReference>
<keyword evidence="1 4" id="KW-0963">Cytoplasm</keyword>
<dbReference type="KEGG" id="ccp:CHC_T00006817001"/>
<dbReference type="Gene3D" id="3.90.1170.40">
    <property type="entry name" value="Molybdopterin biosynthesis MoaE subunit"/>
    <property type="match status" value="1"/>
</dbReference>
<keyword evidence="6" id="KW-1185">Reference proteome</keyword>
<feature type="binding site" evidence="4">
    <location>
        <begin position="118"/>
        <end position="119"/>
    </location>
    <ligand>
        <name>substrate</name>
    </ligand>
</feature>
<protein>
    <recommendedName>
        <fullName evidence="4">Molybdopterin synthase catalytic subunit</fullName>
        <ecNumber evidence="4">2.8.1.12</ecNumber>
    </recommendedName>
    <alternativeName>
        <fullName evidence="4">Molybdenum cofactor synthesis protein 2 large subunit</fullName>
    </alternativeName>
    <alternativeName>
        <fullName evidence="4">Molybdenum cofactor synthesis protein 2B</fullName>
        <shortName evidence="4">MOCS2B</shortName>
    </alternativeName>
</protein>
<comment type="pathway">
    <text evidence="4">Cofactor biosynthesis; molybdopterin biosynthesis.</text>
</comment>
<dbReference type="CDD" id="cd00756">
    <property type="entry name" value="MoaE"/>
    <property type="match status" value="1"/>
</dbReference>
<organism evidence="5 6">
    <name type="scientific">Chondrus crispus</name>
    <name type="common">Carrageen Irish moss</name>
    <name type="synonym">Polymorpha crispa</name>
    <dbReference type="NCBI Taxonomy" id="2769"/>
    <lineage>
        <taxon>Eukaryota</taxon>
        <taxon>Rhodophyta</taxon>
        <taxon>Florideophyceae</taxon>
        <taxon>Rhodymeniophycidae</taxon>
        <taxon>Gigartinales</taxon>
        <taxon>Gigartinaceae</taxon>
        <taxon>Chondrus</taxon>
    </lineage>
</organism>
<dbReference type="SUPFAM" id="SSF54690">
    <property type="entry name" value="Molybdopterin synthase subunit MoaE"/>
    <property type="match status" value="1"/>
</dbReference>
<feature type="binding site" evidence="4">
    <location>
        <begin position="141"/>
        <end position="143"/>
    </location>
    <ligand>
        <name>substrate</name>
    </ligand>
</feature>
<dbReference type="GO" id="GO:0030366">
    <property type="term" value="F:molybdopterin synthase activity"/>
    <property type="evidence" value="ECO:0007669"/>
    <property type="project" value="UniProtKB-UniRule"/>
</dbReference>
<dbReference type="FunFam" id="3.90.1170.40:FF:000002">
    <property type="entry name" value="Molybdopterin synthase catalytic subunit"/>
    <property type="match status" value="1"/>
</dbReference>
<dbReference type="OrthoDB" id="5531344at2759"/>
<evidence type="ECO:0000256" key="1">
    <source>
        <dbReference type="ARBA" id="ARBA00022490"/>
    </source>
</evidence>
<dbReference type="AlphaFoldDB" id="R7QQ85"/>
<dbReference type="InterPro" id="IPR003448">
    <property type="entry name" value="Mopterin_biosynth_MoaE"/>
</dbReference>
<dbReference type="PhylomeDB" id="R7QQ85"/>
<dbReference type="PANTHER" id="PTHR23404">
    <property type="entry name" value="MOLYBDOPTERIN SYNTHASE RELATED"/>
    <property type="match status" value="1"/>
</dbReference>
<dbReference type="OMA" id="WKHQFFA"/>
<dbReference type="RefSeq" id="XP_005709935.1">
    <property type="nucleotide sequence ID" value="XM_005709878.1"/>
</dbReference>
<comment type="function">
    <text evidence="4">Catalytic subunit of the molybdopterin synthase complex, a complex that catalyzes the conversion of precursor Z into molybdopterin. Acts by mediating the incorporation of 2 sulfur atoms from thiocarboxylated MOCS2A into precursor Z to generate a dithiolene group.</text>
</comment>
<feature type="binding site" evidence="4">
    <location>
        <position position="134"/>
    </location>
    <ligand>
        <name>substrate</name>
    </ligand>
</feature>
<dbReference type="Gramene" id="CDF39641">
    <property type="protein sequence ID" value="CDF39641"/>
    <property type="gene ID" value="CHC_T00006817001"/>
</dbReference>
<dbReference type="GO" id="GO:1990140">
    <property type="term" value="C:molybdopterin synthase complex"/>
    <property type="evidence" value="ECO:0007669"/>
    <property type="project" value="UniProtKB-UniRule"/>
</dbReference>
<evidence type="ECO:0000256" key="3">
    <source>
        <dbReference type="ARBA" id="ARBA00023150"/>
    </source>
</evidence>
<dbReference type="GeneID" id="17317647"/>
<dbReference type="Pfam" id="PF02391">
    <property type="entry name" value="MoaE"/>
    <property type="match status" value="1"/>
</dbReference>
<dbReference type="HAMAP" id="MF_03052">
    <property type="entry name" value="MOC2B"/>
    <property type="match status" value="1"/>
</dbReference>
<dbReference type="GO" id="GO:0006777">
    <property type="term" value="P:Mo-molybdopterin cofactor biosynthetic process"/>
    <property type="evidence" value="ECO:0007669"/>
    <property type="project" value="UniProtKB-UniRule"/>
</dbReference>
<dbReference type="STRING" id="2769.R7QQ85"/>
<gene>
    <name evidence="5" type="ORF">CHC_T00006817001</name>
</gene>
<comment type="similarity">
    <text evidence="4">Belongs to the MoaE family. MOCS2B subfamily.</text>
</comment>
<reference evidence="6" key="1">
    <citation type="journal article" date="2013" name="Proc. Natl. Acad. Sci. U.S.A.">
        <title>Genome structure and metabolic features in the red seaweed Chondrus crispus shed light on evolution of the Archaeplastida.</title>
        <authorList>
            <person name="Collen J."/>
            <person name="Porcel B."/>
            <person name="Carre W."/>
            <person name="Ball S.G."/>
            <person name="Chaparro C."/>
            <person name="Tonon T."/>
            <person name="Barbeyron T."/>
            <person name="Michel G."/>
            <person name="Noel B."/>
            <person name="Valentin K."/>
            <person name="Elias M."/>
            <person name="Artiguenave F."/>
            <person name="Arun A."/>
            <person name="Aury J.M."/>
            <person name="Barbosa-Neto J.F."/>
            <person name="Bothwell J.H."/>
            <person name="Bouget F.Y."/>
            <person name="Brillet L."/>
            <person name="Cabello-Hurtado F."/>
            <person name="Capella-Gutierrez S."/>
            <person name="Charrier B."/>
            <person name="Cladiere L."/>
            <person name="Cock J.M."/>
            <person name="Coelho S.M."/>
            <person name="Colleoni C."/>
            <person name="Czjzek M."/>
            <person name="Da Silva C."/>
            <person name="Delage L."/>
            <person name="Denoeud F."/>
            <person name="Deschamps P."/>
            <person name="Dittami S.M."/>
            <person name="Gabaldon T."/>
            <person name="Gachon C.M."/>
            <person name="Groisillier A."/>
            <person name="Herve C."/>
            <person name="Jabbari K."/>
            <person name="Katinka M."/>
            <person name="Kloareg B."/>
            <person name="Kowalczyk N."/>
            <person name="Labadie K."/>
            <person name="Leblanc C."/>
            <person name="Lopez P.J."/>
            <person name="McLachlan D.H."/>
            <person name="Meslet-Cladiere L."/>
            <person name="Moustafa A."/>
            <person name="Nehr Z."/>
            <person name="Nyvall Collen P."/>
            <person name="Panaud O."/>
            <person name="Partensky F."/>
            <person name="Poulain J."/>
            <person name="Rensing S.A."/>
            <person name="Rousvoal S."/>
            <person name="Samson G."/>
            <person name="Symeonidi A."/>
            <person name="Weissenbach J."/>
            <person name="Zambounis A."/>
            <person name="Wincker P."/>
            <person name="Boyen C."/>
        </authorList>
    </citation>
    <scope>NUCLEOTIDE SEQUENCE [LARGE SCALE GENOMIC DNA]</scope>
    <source>
        <strain evidence="6">cv. Stackhouse</strain>
    </source>
</reference>
<dbReference type="Proteomes" id="UP000012073">
    <property type="component" value="Unassembled WGS sequence"/>
</dbReference>